<comment type="caution">
    <text evidence="1">The sequence shown here is derived from an EMBL/GenBank/DDBJ whole genome shotgun (WGS) entry which is preliminary data.</text>
</comment>
<protein>
    <submittedName>
        <fullName evidence="1">Uncharacterized protein</fullName>
    </submittedName>
</protein>
<dbReference type="EMBL" id="JABFTP020000062">
    <property type="protein sequence ID" value="KAL3274025.1"/>
    <property type="molecule type" value="Genomic_DNA"/>
</dbReference>
<sequence>IVRKFYENDNNSRIGAGKRELVTRKGVRKQKRHLLRLFWVVTPKIGHGKGALVGVDATCKRTADVIVATGGDIDSLESFADAIQLRCPGIILLPIDVEAINEITSDIQKQVNNSKSFCDTLKVHEVKGQITRCPLGLPQDAAELIMKI</sequence>
<dbReference type="AlphaFoldDB" id="A0ABD2N6T7"/>
<organism evidence="1 2">
    <name type="scientific">Cryptolaemus montrouzieri</name>
    <dbReference type="NCBI Taxonomy" id="559131"/>
    <lineage>
        <taxon>Eukaryota</taxon>
        <taxon>Metazoa</taxon>
        <taxon>Ecdysozoa</taxon>
        <taxon>Arthropoda</taxon>
        <taxon>Hexapoda</taxon>
        <taxon>Insecta</taxon>
        <taxon>Pterygota</taxon>
        <taxon>Neoptera</taxon>
        <taxon>Endopterygota</taxon>
        <taxon>Coleoptera</taxon>
        <taxon>Polyphaga</taxon>
        <taxon>Cucujiformia</taxon>
        <taxon>Coccinelloidea</taxon>
        <taxon>Coccinellidae</taxon>
        <taxon>Scymninae</taxon>
        <taxon>Scymnini</taxon>
        <taxon>Cryptolaemus</taxon>
    </lineage>
</organism>
<reference evidence="1 2" key="1">
    <citation type="journal article" date="2021" name="BMC Biol.">
        <title>Horizontally acquired antibacterial genes associated with adaptive radiation of ladybird beetles.</title>
        <authorList>
            <person name="Li H.S."/>
            <person name="Tang X.F."/>
            <person name="Huang Y.H."/>
            <person name="Xu Z.Y."/>
            <person name="Chen M.L."/>
            <person name="Du X.Y."/>
            <person name="Qiu B.Y."/>
            <person name="Chen P.T."/>
            <person name="Zhang W."/>
            <person name="Slipinski A."/>
            <person name="Escalona H.E."/>
            <person name="Waterhouse R.M."/>
            <person name="Zwick A."/>
            <person name="Pang H."/>
        </authorList>
    </citation>
    <scope>NUCLEOTIDE SEQUENCE [LARGE SCALE GENOMIC DNA]</scope>
    <source>
        <strain evidence="1">SYSU2018</strain>
    </source>
</reference>
<dbReference type="Proteomes" id="UP001516400">
    <property type="component" value="Unassembled WGS sequence"/>
</dbReference>
<gene>
    <name evidence="1" type="ORF">HHI36_015443</name>
</gene>
<keyword evidence="2" id="KW-1185">Reference proteome</keyword>
<evidence type="ECO:0000313" key="2">
    <source>
        <dbReference type="Proteomes" id="UP001516400"/>
    </source>
</evidence>
<evidence type="ECO:0000313" key="1">
    <source>
        <dbReference type="EMBL" id="KAL3274025.1"/>
    </source>
</evidence>
<feature type="non-terminal residue" evidence="1">
    <location>
        <position position="1"/>
    </location>
</feature>
<accession>A0ABD2N6T7</accession>
<name>A0ABD2N6T7_9CUCU</name>
<proteinExistence type="predicted"/>